<dbReference type="AlphaFoldDB" id="A0A1K9YIV7"/>
<dbReference type="Gene3D" id="2.40.10.10">
    <property type="entry name" value="Trypsin-like serine proteases"/>
    <property type="match status" value="1"/>
</dbReference>
<dbReference type="CDD" id="cd00190">
    <property type="entry name" value="Tryp_SPc"/>
    <property type="match status" value="1"/>
</dbReference>
<keyword evidence="2" id="KW-0720">Serine protease</keyword>
<dbReference type="InterPro" id="IPR001314">
    <property type="entry name" value="Peptidase_S1A"/>
</dbReference>
<dbReference type="SUPFAM" id="SSF50494">
    <property type="entry name" value="Trypsin-like serine proteases"/>
    <property type="match status" value="1"/>
</dbReference>
<sequence length="410" mass="45968">MDFFQKKTIIIGILIASSISFYSNAKIDNRIINGYETNSSFEFLAYIEKDNNYRCGGTFLDESHIVTAAHCVTEDNTKNTPIDVNRLKVYFGSNSIDKMKNTLGLVRGVDLITIHNEYDNRFGSNYPNDIAIIKLNAPVKSIKKAKLLDNQELRDAFEIDLKNSLTLDKSSFNIANPNMIAIGWGKTENGQVSEHLRQTYLLSISAEVCKLSHPNNVPSSKGYFCSDTFRVGLPTDTCGGDSGSPILWNYKNKTYIVGLVSYGSNKCDASFSVYTKTDDYMNFINSNSDNPTSILESSDDYVIPQFYNEEKSTTSQNTKIVFYNGAWTTVTGTVNYTYNGKRVTQSQNGWFLGYTDFNLPKGTKDVVFILSRGNIEFFVKRYQIEDLEAKGQVGVSAYGNVGHTWAAEDF</sequence>
<keyword evidence="1" id="KW-1015">Disulfide bond</keyword>
<dbReference type="SMART" id="SM00020">
    <property type="entry name" value="Tryp_SPc"/>
    <property type="match status" value="1"/>
</dbReference>
<dbReference type="InterPro" id="IPR009003">
    <property type="entry name" value="Peptidase_S1_PA"/>
</dbReference>
<dbReference type="PROSITE" id="PS00135">
    <property type="entry name" value="TRYPSIN_SER"/>
    <property type="match status" value="1"/>
</dbReference>
<dbReference type="RefSeq" id="WP_075517886.1">
    <property type="nucleotide sequence ID" value="NZ_FPLD01000003.1"/>
</dbReference>
<dbReference type="PRINTS" id="PR00722">
    <property type="entry name" value="CHYMOTRYPSIN"/>
</dbReference>
<accession>A0A1K9YIV7</accession>
<dbReference type="InterPro" id="IPR051333">
    <property type="entry name" value="CLIP_Serine_Protease"/>
</dbReference>
<proteinExistence type="predicted"/>
<dbReference type="InterPro" id="IPR001254">
    <property type="entry name" value="Trypsin_dom"/>
</dbReference>
<dbReference type="PANTHER" id="PTHR24260">
    <property type="match status" value="1"/>
</dbReference>
<dbReference type="PANTHER" id="PTHR24260:SF136">
    <property type="entry name" value="GH08193P-RELATED"/>
    <property type="match status" value="1"/>
</dbReference>
<keyword evidence="2" id="KW-0378">Hydrolase</keyword>
<protein>
    <recommendedName>
        <fullName evidence="3">Peptidase S1 domain-containing protein</fullName>
    </recommendedName>
</protein>
<dbReference type="GO" id="GO:0004252">
    <property type="term" value="F:serine-type endopeptidase activity"/>
    <property type="evidence" value="ECO:0007669"/>
    <property type="project" value="InterPro"/>
</dbReference>
<evidence type="ECO:0000256" key="2">
    <source>
        <dbReference type="RuleBase" id="RU363034"/>
    </source>
</evidence>
<evidence type="ECO:0000313" key="5">
    <source>
        <dbReference type="Proteomes" id="UP000183794"/>
    </source>
</evidence>
<evidence type="ECO:0000259" key="3">
    <source>
        <dbReference type="PROSITE" id="PS50240"/>
    </source>
</evidence>
<dbReference type="PROSITE" id="PS50240">
    <property type="entry name" value="TRYPSIN_DOM"/>
    <property type="match status" value="1"/>
</dbReference>
<dbReference type="OrthoDB" id="9813836at2"/>
<reference evidence="4 5" key="1">
    <citation type="submission" date="2016-11" db="EMBL/GenBank/DDBJ databases">
        <authorList>
            <person name="Jaros S."/>
            <person name="Januszkiewicz K."/>
            <person name="Wedrychowicz H."/>
        </authorList>
    </citation>
    <scope>NUCLEOTIDE SEQUENCE [LARGE SCALE GENOMIC DNA]</scope>
    <source>
        <strain evidence="4">NVI 5450</strain>
    </source>
</reference>
<gene>
    <name evidence="4" type="ORF">NVI5450_0028</name>
</gene>
<dbReference type="InterPro" id="IPR033116">
    <property type="entry name" value="TRYPSIN_SER"/>
</dbReference>
<dbReference type="Pfam" id="PF00089">
    <property type="entry name" value="Trypsin"/>
    <property type="match status" value="1"/>
</dbReference>
<keyword evidence="2" id="KW-0645">Protease</keyword>
<feature type="domain" description="Peptidase S1" evidence="3">
    <location>
        <begin position="31"/>
        <end position="289"/>
    </location>
</feature>
<evidence type="ECO:0000256" key="1">
    <source>
        <dbReference type="ARBA" id="ARBA00023157"/>
    </source>
</evidence>
<organism evidence="4 5">
    <name type="scientific">Moritella viscosa</name>
    <dbReference type="NCBI Taxonomy" id="80854"/>
    <lineage>
        <taxon>Bacteria</taxon>
        <taxon>Pseudomonadati</taxon>
        <taxon>Pseudomonadota</taxon>
        <taxon>Gammaproteobacteria</taxon>
        <taxon>Alteromonadales</taxon>
        <taxon>Moritellaceae</taxon>
        <taxon>Moritella</taxon>
    </lineage>
</organism>
<dbReference type="EMBL" id="FPLD01000003">
    <property type="protein sequence ID" value="SGY81456.1"/>
    <property type="molecule type" value="Genomic_DNA"/>
</dbReference>
<evidence type="ECO:0000313" key="4">
    <source>
        <dbReference type="EMBL" id="SGY81456.1"/>
    </source>
</evidence>
<dbReference type="InterPro" id="IPR018114">
    <property type="entry name" value="TRYPSIN_HIS"/>
</dbReference>
<dbReference type="InterPro" id="IPR043504">
    <property type="entry name" value="Peptidase_S1_PA_chymotrypsin"/>
</dbReference>
<dbReference type="Proteomes" id="UP000183794">
    <property type="component" value="Unassembled WGS sequence"/>
</dbReference>
<dbReference type="GO" id="GO:0006508">
    <property type="term" value="P:proteolysis"/>
    <property type="evidence" value="ECO:0007669"/>
    <property type="project" value="UniProtKB-KW"/>
</dbReference>
<name>A0A1K9YIV7_9GAMM</name>
<dbReference type="PROSITE" id="PS00134">
    <property type="entry name" value="TRYPSIN_HIS"/>
    <property type="match status" value="1"/>
</dbReference>